<evidence type="ECO:0000313" key="1">
    <source>
        <dbReference type="EMBL" id="HCT15157.1"/>
    </source>
</evidence>
<sequence length="134" mass="14812">MSGNAVFTTEIGVRWSDQDLNGHVNNAHAITLMEEARVRATLAWTGTSPTPQTPHVVRTINADYDRELSYAPVTARVWVSRLGRTSYTVTHELYQDGERCVHGDAVIVNLDPETRRPAPLTDDERALLVGEDAG</sequence>
<reference evidence="1 2" key="1">
    <citation type="journal article" date="2018" name="Nat. Biotechnol.">
        <title>A standardized bacterial taxonomy based on genome phylogeny substantially revises the tree of life.</title>
        <authorList>
            <person name="Parks D.H."/>
            <person name="Chuvochina M."/>
            <person name="Waite D.W."/>
            <person name="Rinke C."/>
            <person name="Skarshewski A."/>
            <person name="Chaumeil P.A."/>
            <person name="Hugenholtz P."/>
        </authorList>
    </citation>
    <scope>NUCLEOTIDE SEQUENCE [LARGE SCALE GENOMIC DNA]</scope>
    <source>
        <strain evidence="1">UBA11247</strain>
    </source>
</reference>
<name>A0A3D4T1L0_9CORY</name>
<evidence type="ECO:0000313" key="2">
    <source>
        <dbReference type="Proteomes" id="UP000261739"/>
    </source>
</evidence>
<organism evidence="1 2">
    <name type="scientific">Corynebacterium nuruki</name>
    <dbReference type="NCBI Taxonomy" id="1032851"/>
    <lineage>
        <taxon>Bacteria</taxon>
        <taxon>Bacillati</taxon>
        <taxon>Actinomycetota</taxon>
        <taxon>Actinomycetes</taxon>
        <taxon>Mycobacteriales</taxon>
        <taxon>Corynebacteriaceae</taxon>
        <taxon>Corynebacterium</taxon>
    </lineage>
</organism>
<dbReference type="Proteomes" id="UP000261739">
    <property type="component" value="Unassembled WGS sequence"/>
</dbReference>
<dbReference type="PANTHER" id="PTHR31793:SF24">
    <property type="entry name" value="LONG-CHAIN ACYL-COA THIOESTERASE FADM"/>
    <property type="match status" value="1"/>
</dbReference>
<dbReference type="STRING" id="863239.GCA_000213935_00949"/>
<proteinExistence type="predicted"/>
<dbReference type="RefSeq" id="WP_010121445.1">
    <property type="nucleotide sequence ID" value="NZ_DAITTW010000054.1"/>
</dbReference>
<dbReference type="InterPro" id="IPR029069">
    <property type="entry name" value="HotDog_dom_sf"/>
</dbReference>
<dbReference type="EMBL" id="DQID01000264">
    <property type="protein sequence ID" value="HCT15157.1"/>
    <property type="molecule type" value="Genomic_DNA"/>
</dbReference>
<dbReference type="AlphaFoldDB" id="A0A3D4T1L0"/>
<dbReference type="InterPro" id="IPR050563">
    <property type="entry name" value="4-hydroxybenzoyl-CoA_TE"/>
</dbReference>
<gene>
    <name evidence="1" type="ORF">DIW82_10350</name>
</gene>
<dbReference type="SUPFAM" id="SSF54637">
    <property type="entry name" value="Thioesterase/thiol ester dehydrase-isomerase"/>
    <property type="match status" value="1"/>
</dbReference>
<protein>
    <submittedName>
        <fullName evidence="1">Acyl-CoA thioesterase</fullName>
    </submittedName>
</protein>
<dbReference type="CDD" id="cd00586">
    <property type="entry name" value="4HBT"/>
    <property type="match status" value="1"/>
</dbReference>
<accession>A0A3D4T1L0</accession>
<dbReference type="Gene3D" id="3.10.129.10">
    <property type="entry name" value="Hotdog Thioesterase"/>
    <property type="match status" value="1"/>
</dbReference>
<comment type="caution">
    <text evidence="1">The sequence shown here is derived from an EMBL/GenBank/DDBJ whole genome shotgun (WGS) entry which is preliminary data.</text>
</comment>
<dbReference type="Pfam" id="PF13279">
    <property type="entry name" value="4HBT_2"/>
    <property type="match status" value="1"/>
</dbReference>
<dbReference type="GO" id="GO:0047617">
    <property type="term" value="F:fatty acyl-CoA hydrolase activity"/>
    <property type="evidence" value="ECO:0007669"/>
    <property type="project" value="TreeGrafter"/>
</dbReference>
<dbReference type="PANTHER" id="PTHR31793">
    <property type="entry name" value="4-HYDROXYBENZOYL-COA THIOESTERASE FAMILY MEMBER"/>
    <property type="match status" value="1"/>
</dbReference>